<organism evidence="9 10">
    <name type="scientific">Nocardia amikacinitolerans</name>
    <dbReference type="NCBI Taxonomy" id="756689"/>
    <lineage>
        <taxon>Bacteria</taxon>
        <taxon>Bacillati</taxon>
        <taxon>Actinomycetota</taxon>
        <taxon>Actinomycetes</taxon>
        <taxon>Mycobacteriales</taxon>
        <taxon>Nocardiaceae</taxon>
        <taxon>Nocardia</taxon>
    </lineage>
</organism>
<evidence type="ECO:0000256" key="4">
    <source>
        <dbReference type="ARBA" id="ARBA00022825"/>
    </source>
</evidence>
<keyword evidence="10" id="KW-1185">Reference proteome</keyword>
<dbReference type="InterPro" id="IPR022398">
    <property type="entry name" value="Peptidase_S8_His-AS"/>
</dbReference>
<evidence type="ECO:0000256" key="7">
    <source>
        <dbReference type="RuleBase" id="RU003355"/>
    </source>
</evidence>
<dbReference type="Gene3D" id="3.40.50.200">
    <property type="entry name" value="Peptidase S8/S53 domain"/>
    <property type="match status" value="1"/>
</dbReference>
<evidence type="ECO:0000256" key="3">
    <source>
        <dbReference type="ARBA" id="ARBA00022801"/>
    </source>
</evidence>
<dbReference type="GO" id="GO:0006508">
    <property type="term" value="P:proteolysis"/>
    <property type="evidence" value="ECO:0007669"/>
    <property type="project" value="UniProtKB-KW"/>
</dbReference>
<dbReference type="Proteomes" id="UP000219565">
    <property type="component" value="Unassembled WGS sequence"/>
</dbReference>
<protein>
    <submittedName>
        <fullName evidence="9">Subtilase family protein</fullName>
    </submittedName>
</protein>
<dbReference type="EMBL" id="OBEG01000001">
    <property type="protein sequence ID" value="SNY77292.1"/>
    <property type="molecule type" value="Genomic_DNA"/>
</dbReference>
<evidence type="ECO:0000259" key="8">
    <source>
        <dbReference type="Pfam" id="PF00082"/>
    </source>
</evidence>
<dbReference type="InterPro" id="IPR000209">
    <property type="entry name" value="Peptidase_S8/S53_dom"/>
</dbReference>
<dbReference type="InterPro" id="IPR050131">
    <property type="entry name" value="Peptidase_S8_subtilisin-like"/>
</dbReference>
<dbReference type="InterPro" id="IPR023827">
    <property type="entry name" value="Peptidase_S8_Asp-AS"/>
</dbReference>
<dbReference type="PROSITE" id="PS00136">
    <property type="entry name" value="SUBTILASE_ASP"/>
    <property type="match status" value="1"/>
</dbReference>
<evidence type="ECO:0000313" key="9">
    <source>
        <dbReference type="EMBL" id="SNY77292.1"/>
    </source>
</evidence>
<dbReference type="PROSITE" id="PS00138">
    <property type="entry name" value="SUBTILASE_SER"/>
    <property type="match status" value="1"/>
</dbReference>
<keyword evidence="3 6" id="KW-0378">Hydrolase</keyword>
<comment type="similarity">
    <text evidence="1 6 7">Belongs to the peptidase S8 family.</text>
</comment>
<dbReference type="PROSITE" id="PS00137">
    <property type="entry name" value="SUBTILASE_HIS"/>
    <property type="match status" value="1"/>
</dbReference>
<proteinExistence type="inferred from homology"/>
<dbReference type="PANTHER" id="PTHR43806:SF11">
    <property type="entry name" value="CEREVISIN-RELATED"/>
    <property type="match status" value="1"/>
</dbReference>
<keyword evidence="2 6" id="KW-0645">Protease</keyword>
<dbReference type="GO" id="GO:0004252">
    <property type="term" value="F:serine-type endopeptidase activity"/>
    <property type="evidence" value="ECO:0007669"/>
    <property type="project" value="UniProtKB-UniRule"/>
</dbReference>
<feature type="active site" description="Charge relay system" evidence="5 6">
    <location>
        <position position="232"/>
    </location>
</feature>
<accession>A0A285KX93</accession>
<dbReference type="AlphaFoldDB" id="A0A285KX93"/>
<dbReference type="InterPro" id="IPR036852">
    <property type="entry name" value="Peptidase_S8/S53_dom_sf"/>
</dbReference>
<feature type="domain" description="Peptidase S8/S53" evidence="8">
    <location>
        <begin position="191"/>
        <end position="448"/>
    </location>
</feature>
<dbReference type="OrthoDB" id="9795680at2"/>
<keyword evidence="4 6" id="KW-0720">Serine protease</keyword>
<name>A0A285KX93_9NOCA</name>
<reference evidence="9 10" key="1">
    <citation type="submission" date="2017-09" db="EMBL/GenBank/DDBJ databases">
        <authorList>
            <person name="Ehlers B."/>
            <person name="Leendertz F.H."/>
        </authorList>
    </citation>
    <scope>NUCLEOTIDE SEQUENCE [LARGE SCALE GENOMIC DNA]</scope>
    <source>
        <strain evidence="9 10">DSM 45537</strain>
    </source>
</reference>
<dbReference type="PANTHER" id="PTHR43806">
    <property type="entry name" value="PEPTIDASE S8"/>
    <property type="match status" value="1"/>
</dbReference>
<gene>
    <name evidence="9" type="ORF">SAMN04244553_0969</name>
</gene>
<evidence type="ECO:0000256" key="1">
    <source>
        <dbReference type="ARBA" id="ARBA00011073"/>
    </source>
</evidence>
<dbReference type="RefSeq" id="WP_097243789.1">
    <property type="nucleotide sequence ID" value="NZ_JAMTCV010000002.1"/>
</dbReference>
<dbReference type="SUPFAM" id="SSF52743">
    <property type="entry name" value="Subtilisin-like"/>
    <property type="match status" value="1"/>
</dbReference>
<dbReference type="InterPro" id="IPR015500">
    <property type="entry name" value="Peptidase_S8_subtilisin-rel"/>
</dbReference>
<evidence type="ECO:0000256" key="6">
    <source>
        <dbReference type="PROSITE-ProRule" id="PRU01240"/>
    </source>
</evidence>
<evidence type="ECO:0000313" key="10">
    <source>
        <dbReference type="Proteomes" id="UP000219565"/>
    </source>
</evidence>
<dbReference type="PRINTS" id="PR00723">
    <property type="entry name" value="SUBTILISIN"/>
</dbReference>
<evidence type="ECO:0000256" key="5">
    <source>
        <dbReference type="PIRSR" id="PIRSR615500-1"/>
    </source>
</evidence>
<dbReference type="InterPro" id="IPR023828">
    <property type="entry name" value="Peptidase_S8_Ser-AS"/>
</dbReference>
<evidence type="ECO:0000256" key="2">
    <source>
        <dbReference type="ARBA" id="ARBA00022670"/>
    </source>
</evidence>
<feature type="active site" description="Charge relay system" evidence="5 6">
    <location>
        <position position="415"/>
    </location>
</feature>
<dbReference type="Pfam" id="PF00082">
    <property type="entry name" value="Peptidase_S8"/>
    <property type="match status" value="1"/>
</dbReference>
<dbReference type="PROSITE" id="PS51892">
    <property type="entry name" value="SUBTILASE"/>
    <property type="match status" value="1"/>
</dbReference>
<feature type="active site" description="Charge relay system" evidence="5 6">
    <location>
        <position position="200"/>
    </location>
</feature>
<sequence>MSSPFGQDGLSAAERSRAQFDWYVQTRRKAQLEELMASAGAAVRKIDSWVVGTILAERADNKLATWTGAPAPNEEPVHEVMINLTSGRAMARGGAVPKAERARAIDVRRAEADIALRGIRTEFERRGIEIQEEFWLTHSVLATLTSSEVLAIAARDDVGSIMSNKLRHTETLDVSRPRIRADVVVPAGTTGAGISVAIVDTGVDGAHPALAGVVGPQQDVTGTAVNRDDRGHGTHCAGIVASQDATFRGIAPGAAIIDIRIMDTTGSSSPAWATAGLTAAATSGADIASNSWGFSHRDGAWFCPSGNCVLCTAADNLVNLGVVVVAASGNEGVDFWGDYATKIRCPGNARNVVTVGATDDADVIADFSSHGTTPDGRPKPDVAAPGVAIASTRAAGTGNPAAVVAPGIINKSGTSMSTPHVAGVAALMLDKNDTVAPGTVKTLIVTTTPGPIPIVWYGRVDARAAVDATPSPP</sequence>